<organism evidence="2 3">
    <name type="scientific">Tunturiibacter empetritectus</name>
    <dbReference type="NCBI Taxonomy" id="3069691"/>
    <lineage>
        <taxon>Bacteria</taxon>
        <taxon>Pseudomonadati</taxon>
        <taxon>Acidobacteriota</taxon>
        <taxon>Terriglobia</taxon>
        <taxon>Terriglobales</taxon>
        <taxon>Acidobacteriaceae</taxon>
        <taxon>Tunturiibacter</taxon>
    </lineage>
</organism>
<sequence length="62" mass="6870">METEELVENRRSMSKLILFATIASGVIAAYLMYRRGEPLGTIAKQAITNPIGSLMTEVKNKL</sequence>
<name>A0A7W8MSM5_9BACT</name>
<gene>
    <name evidence="2" type="ORF">HDF09_003221</name>
</gene>
<dbReference type="Proteomes" id="UP000568106">
    <property type="component" value="Unassembled WGS sequence"/>
</dbReference>
<feature type="transmembrane region" description="Helical" evidence="1">
    <location>
        <begin position="16"/>
        <end position="33"/>
    </location>
</feature>
<dbReference type="EMBL" id="JACHDY010000005">
    <property type="protein sequence ID" value="MBB5318522.1"/>
    <property type="molecule type" value="Genomic_DNA"/>
</dbReference>
<comment type="caution">
    <text evidence="2">The sequence shown here is derived from an EMBL/GenBank/DDBJ whole genome shotgun (WGS) entry which is preliminary data.</text>
</comment>
<dbReference type="AlphaFoldDB" id="A0A7W8MSM5"/>
<proteinExistence type="predicted"/>
<evidence type="ECO:0000313" key="2">
    <source>
        <dbReference type="EMBL" id="MBB5318522.1"/>
    </source>
</evidence>
<keyword evidence="1" id="KW-0472">Membrane</keyword>
<accession>A0A7W8MSM5</accession>
<keyword evidence="1" id="KW-0812">Transmembrane</keyword>
<evidence type="ECO:0000313" key="3">
    <source>
        <dbReference type="Proteomes" id="UP000568106"/>
    </source>
</evidence>
<protein>
    <submittedName>
        <fullName evidence="2">Uncharacterized protein</fullName>
    </submittedName>
</protein>
<keyword evidence="3" id="KW-1185">Reference proteome</keyword>
<reference evidence="2" key="1">
    <citation type="submission" date="2020-08" db="EMBL/GenBank/DDBJ databases">
        <title>Genomic Encyclopedia of Type Strains, Phase IV (KMG-V): Genome sequencing to study the core and pangenomes of soil and plant-associated prokaryotes.</title>
        <authorList>
            <person name="Whitman W."/>
        </authorList>
    </citation>
    <scope>NUCLEOTIDE SEQUENCE [LARGE SCALE GENOMIC DNA]</scope>
    <source>
        <strain evidence="2">M8UP27</strain>
    </source>
</reference>
<evidence type="ECO:0000256" key="1">
    <source>
        <dbReference type="SAM" id="Phobius"/>
    </source>
</evidence>
<keyword evidence="1" id="KW-1133">Transmembrane helix</keyword>